<reference evidence="1 2" key="3">
    <citation type="journal article" date="2010" name="BMC Genomics">
        <title>Transcriptome sequencing and comparative analysis of cucumber flowers with different sex types.</title>
        <authorList>
            <person name="Guo S."/>
            <person name="Zheng Y."/>
            <person name="Joung J.G."/>
            <person name="Liu S."/>
            <person name="Zhang Z."/>
            <person name="Crasta O.R."/>
            <person name="Sobral B.W."/>
            <person name="Xu Y."/>
            <person name="Huang S."/>
            <person name="Fei Z."/>
        </authorList>
    </citation>
    <scope>NUCLEOTIDE SEQUENCE [LARGE SCALE GENOMIC DNA]</scope>
    <source>
        <strain evidence="2">cv. 9930</strain>
    </source>
</reference>
<protein>
    <submittedName>
        <fullName evidence="1">Uncharacterized protein</fullName>
    </submittedName>
</protein>
<gene>
    <name evidence="1" type="ORF">Csa_4G286395</name>
</gene>
<name>A0A0A0KWX1_CUCSA</name>
<reference evidence="1 2" key="2">
    <citation type="journal article" date="2009" name="PLoS ONE">
        <title>An integrated genetic and cytogenetic map of the cucumber genome.</title>
        <authorList>
            <person name="Ren Y."/>
            <person name="Zhang Z."/>
            <person name="Liu J."/>
            <person name="Staub J.E."/>
            <person name="Han Y."/>
            <person name="Cheng Z."/>
            <person name="Li X."/>
            <person name="Lu J."/>
            <person name="Miao H."/>
            <person name="Kang H."/>
            <person name="Xie B."/>
            <person name="Gu X."/>
            <person name="Wang X."/>
            <person name="Du Y."/>
            <person name="Jin W."/>
            <person name="Huang S."/>
        </authorList>
    </citation>
    <scope>NUCLEOTIDE SEQUENCE [LARGE SCALE GENOMIC DNA]</scope>
    <source>
        <strain evidence="2">cv. 9930</strain>
    </source>
</reference>
<evidence type="ECO:0000313" key="1">
    <source>
        <dbReference type="EMBL" id="KGN54115.1"/>
    </source>
</evidence>
<dbReference type="EMBL" id="CM002925">
    <property type="protein sequence ID" value="KGN54115.1"/>
    <property type="molecule type" value="Genomic_DNA"/>
</dbReference>
<keyword evidence="2" id="KW-1185">Reference proteome</keyword>
<organism evidence="1 2">
    <name type="scientific">Cucumis sativus</name>
    <name type="common">Cucumber</name>
    <dbReference type="NCBI Taxonomy" id="3659"/>
    <lineage>
        <taxon>Eukaryota</taxon>
        <taxon>Viridiplantae</taxon>
        <taxon>Streptophyta</taxon>
        <taxon>Embryophyta</taxon>
        <taxon>Tracheophyta</taxon>
        <taxon>Spermatophyta</taxon>
        <taxon>Magnoliopsida</taxon>
        <taxon>eudicotyledons</taxon>
        <taxon>Gunneridae</taxon>
        <taxon>Pentapetalae</taxon>
        <taxon>rosids</taxon>
        <taxon>fabids</taxon>
        <taxon>Cucurbitales</taxon>
        <taxon>Cucurbitaceae</taxon>
        <taxon>Benincaseae</taxon>
        <taxon>Cucumis</taxon>
    </lineage>
</organism>
<dbReference type="AlphaFoldDB" id="A0A0A0KWX1"/>
<accession>A0A0A0KWX1</accession>
<reference evidence="1 2" key="4">
    <citation type="journal article" date="2011" name="BMC Genomics">
        <title>RNA-Seq improves annotation of protein-coding genes in the cucumber genome.</title>
        <authorList>
            <person name="Li Z."/>
            <person name="Zhang Z."/>
            <person name="Yan P."/>
            <person name="Huang S."/>
            <person name="Fei Z."/>
            <person name="Lin K."/>
        </authorList>
    </citation>
    <scope>NUCLEOTIDE SEQUENCE [LARGE SCALE GENOMIC DNA]</scope>
    <source>
        <strain evidence="2">cv. 9930</strain>
    </source>
</reference>
<dbReference type="Gramene" id="KGN54115">
    <property type="protein sequence ID" value="KGN54115"/>
    <property type="gene ID" value="Csa_4G286395"/>
</dbReference>
<reference evidence="1 2" key="1">
    <citation type="journal article" date="2009" name="Nat. Genet.">
        <title>The genome of the cucumber, Cucumis sativus L.</title>
        <authorList>
            <person name="Huang S."/>
            <person name="Li R."/>
            <person name="Zhang Z."/>
            <person name="Li L."/>
            <person name="Gu X."/>
            <person name="Fan W."/>
            <person name="Lucas W.J."/>
            <person name="Wang X."/>
            <person name="Xie B."/>
            <person name="Ni P."/>
            <person name="Ren Y."/>
            <person name="Zhu H."/>
            <person name="Li J."/>
            <person name="Lin K."/>
            <person name="Jin W."/>
            <person name="Fei Z."/>
            <person name="Li G."/>
            <person name="Staub J."/>
            <person name="Kilian A."/>
            <person name="van der Vossen E.A."/>
            <person name="Wu Y."/>
            <person name="Guo J."/>
            <person name="He J."/>
            <person name="Jia Z."/>
            <person name="Ren Y."/>
            <person name="Tian G."/>
            <person name="Lu Y."/>
            <person name="Ruan J."/>
            <person name="Qian W."/>
            <person name="Wang M."/>
            <person name="Huang Q."/>
            <person name="Li B."/>
            <person name="Xuan Z."/>
            <person name="Cao J."/>
            <person name="Asan"/>
            <person name="Wu Z."/>
            <person name="Zhang J."/>
            <person name="Cai Q."/>
            <person name="Bai Y."/>
            <person name="Zhao B."/>
            <person name="Han Y."/>
            <person name="Li Y."/>
            <person name="Li X."/>
            <person name="Wang S."/>
            <person name="Shi Q."/>
            <person name="Liu S."/>
            <person name="Cho W.K."/>
            <person name="Kim J.Y."/>
            <person name="Xu Y."/>
            <person name="Heller-Uszynska K."/>
            <person name="Miao H."/>
            <person name="Cheng Z."/>
            <person name="Zhang S."/>
            <person name="Wu J."/>
            <person name="Yang Y."/>
            <person name="Kang H."/>
            <person name="Li M."/>
            <person name="Liang H."/>
            <person name="Ren X."/>
            <person name="Shi Z."/>
            <person name="Wen M."/>
            <person name="Jian M."/>
            <person name="Yang H."/>
            <person name="Zhang G."/>
            <person name="Yang Z."/>
            <person name="Chen R."/>
            <person name="Liu S."/>
            <person name="Li J."/>
            <person name="Ma L."/>
            <person name="Liu H."/>
            <person name="Zhou Y."/>
            <person name="Zhao J."/>
            <person name="Fang X."/>
            <person name="Li G."/>
            <person name="Fang L."/>
            <person name="Li Y."/>
            <person name="Liu D."/>
            <person name="Zheng H."/>
            <person name="Zhang Y."/>
            <person name="Qin N."/>
            <person name="Li Z."/>
            <person name="Yang G."/>
            <person name="Yang S."/>
            <person name="Bolund L."/>
            <person name="Kristiansen K."/>
            <person name="Zheng H."/>
            <person name="Li S."/>
            <person name="Zhang X."/>
            <person name="Yang H."/>
            <person name="Wang J."/>
            <person name="Sun R."/>
            <person name="Zhang B."/>
            <person name="Jiang S."/>
            <person name="Wang J."/>
            <person name="Du Y."/>
            <person name="Li S."/>
        </authorList>
    </citation>
    <scope>NUCLEOTIDE SEQUENCE [LARGE SCALE GENOMIC DNA]</scope>
    <source>
        <strain evidence="2">cv. 9930</strain>
    </source>
</reference>
<proteinExistence type="predicted"/>
<sequence>MDFNFSDVLTWKLSFIPRFGAVKCDVLFSFILWNWTSLNLKNVTNTFRRVHTIKEIFSQKQQWAFVIISSWNCTCLWRENSNRLNLTRILIDCFIVRPQF</sequence>
<dbReference type="Proteomes" id="UP000029981">
    <property type="component" value="Chromosome 4"/>
</dbReference>
<evidence type="ECO:0000313" key="2">
    <source>
        <dbReference type="Proteomes" id="UP000029981"/>
    </source>
</evidence>